<dbReference type="EMBL" id="JACCFP010000001">
    <property type="protein sequence ID" value="NYJ01677.1"/>
    <property type="molecule type" value="Genomic_DNA"/>
</dbReference>
<keyword evidence="2" id="KW-0255">Endonuclease</keyword>
<dbReference type="RefSeq" id="WP_179668134.1">
    <property type="nucleotide sequence ID" value="NZ_JACCFP010000001.1"/>
</dbReference>
<keyword evidence="3" id="KW-1185">Reference proteome</keyword>
<keyword evidence="2" id="KW-0540">Nuclease</keyword>
<gene>
    <name evidence="2" type="ORF">HNR19_002375</name>
</gene>
<dbReference type="AlphaFoldDB" id="A0A853C3A7"/>
<protein>
    <submittedName>
        <fullName evidence="2">5-methylcytosine-specific restriction endonuclease McrA</fullName>
    </submittedName>
</protein>
<dbReference type="SMART" id="SM00507">
    <property type="entry name" value="HNHc"/>
    <property type="match status" value="1"/>
</dbReference>
<dbReference type="InterPro" id="IPR052892">
    <property type="entry name" value="NA-targeting_endonuclease"/>
</dbReference>
<keyword evidence="2" id="KW-0378">Hydrolase</keyword>
<reference evidence="2 3" key="1">
    <citation type="submission" date="2020-07" db="EMBL/GenBank/DDBJ databases">
        <title>Sequencing the genomes of 1000 actinobacteria strains.</title>
        <authorList>
            <person name="Klenk H.-P."/>
        </authorList>
    </citation>
    <scope>NUCLEOTIDE SEQUENCE [LARGE SCALE GENOMIC DNA]</scope>
    <source>
        <strain evidence="2 3">DSM 103833</strain>
    </source>
</reference>
<dbReference type="GO" id="GO:0004519">
    <property type="term" value="F:endonuclease activity"/>
    <property type="evidence" value="ECO:0007669"/>
    <property type="project" value="UniProtKB-KW"/>
</dbReference>
<comment type="caution">
    <text evidence="2">The sequence shown here is derived from an EMBL/GenBank/DDBJ whole genome shotgun (WGS) entry which is preliminary data.</text>
</comment>
<accession>A0A853C3A7</accession>
<dbReference type="CDD" id="cd00085">
    <property type="entry name" value="HNHc"/>
    <property type="match status" value="1"/>
</dbReference>
<name>A0A853C3A7_9ACTN</name>
<evidence type="ECO:0000313" key="3">
    <source>
        <dbReference type="Proteomes" id="UP000530424"/>
    </source>
</evidence>
<dbReference type="PANTHER" id="PTHR33877:SF1">
    <property type="entry name" value="TYPE IV METHYL-DIRECTED RESTRICTION ENZYME ECOKMCRA"/>
    <property type="match status" value="1"/>
</dbReference>
<evidence type="ECO:0000313" key="2">
    <source>
        <dbReference type="EMBL" id="NYJ01677.1"/>
    </source>
</evidence>
<sequence length="123" mass="13762">MATTRKARAARRRKVRIARVVNDLTDEQWIALQTAWAACAYCGAEEPALQRDCVLPISRGGRYTLDNVVPACRSCNASKCNDEVTSWMRRKRLDERAFLLRYAEIRAHLAQLAQLAEPGASAG</sequence>
<dbReference type="Proteomes" id="UP000530424">
    <property type="component" value="Unassembled WGS sequence"/>
</dbReference>
<proteinExistence type="predicted"/>
<dbReference type="Gene3D" id="1.10.30.50">
    <property type="match status" value="1"/>
</dbReference>
<feature type="domain" description="HNH nuclease" evidence="1">
    <location>
        <begin position="27"/>
        <end position="77"/>
    </location>
</feature>
<evidence type="ECO:0000259" key="1">
    <source>
        <dbReference type="SMART" id="SM00507"/>
    </source>
</evidence>
<dbReference type="InterPro" id="IPR003615">
    <property type="entry name" value="HNH_nuc"/>
</dbReference>
<dbReference type="PANTHER" id="PTHR33877">
    <property type="entry name" value="SLL1193 PROTEIN"/>
    <property type="match status" value="1"/>
</dbReference>
<dbReference type="Pfam" id="PF14279">
    <property type="entry name" value="HNH_5"/>
    <property type="match status" value="1"/>
</dbReference>
<dbReference type="InterPro" id="IPR029471">
    <property type="entry name" value="HNH_5"/>
</dbReference>
<organism evidence="2 3">
    <name type="scientific">Nocardioides thalensis</name>
    <dbReference type="NCBI Taxonomy" id="1914755"/>
    <lineage>
        <taxon>Bacteria</taxon>
        <taxon>Bacillati</taxon>
        <taxon>Actinomycetota</taxon>
        <taxon>Actinomycetes</taxon>
        <taxon>Propionibacteriales</taxon>
        <taxon>Nocardioidaceae</taxon>
        <taxon>Nocardioides</taxon>
    </lineage>
</organism>